<dbReference type="InterPro" id="IPR036890">
    <property type="entry name" value="HATPase_C_sf"/>
</dbReference>
<gene>
    <name evidence="4" type="ORF">ACFSJ0_56550</name>
</gene>
<evidence type="ECO:0000256" key="2">
    <source>
        <dbReference type="SAM" id="MobiDB-lite"/>
    </source>
</evidence>
<dbReference type="RefSeq" id="WP_281428602.1">
    <property type="nucleotide sequence ID" value="NZ_JAHKRM010000002.1"/>
</dbReference>
<feature type="domain" description="Histidine kinase/HSP90-like ATPase" evidence="3">
    <location>
        <begin position="13"/>
        <end position="120"/>
    </location>
</feature>
<dbReference type="PANTHER" id="PTHR35526">
    <property type="entry name" value="ANTI-SIGMA-F FACTOR RSBW-RELATED"/>
    <property type="match status" value="1"/>
</dbReference>
<evidence type="ECO:0000256" key="1">
    <source>
        <dbReference type="ARBA" id="ARBA00022527"/>
    </source>
</evidence>
<keyword evidence="4" id="KW-0067">ATP-binding</keyword>
<dbReference type="CDD" id="cd16936">
    <property type="entry name" value="HATPase_RsbW-like"/>
    <property type="match status" value="1"/>
</dbReference>
<evidence type="ECO:0000259" key="3">
    <source>
        <dbReference type="Pfam" id="PF13581"/>
    </source>
</evidence>
<keyword evidence="4" id="KW-0547">Nucleotide-binding</keyword>
<dbReference type="Proteomes" id="UP001597097">
    <property type="component" value="Unassembled WGS sequence"/>
</dbReference>
<organism evidence="4 5">
    <name type="scientific">Nonomuraea guangzhouensis</name>
    <dbReference type="NCBI Taxonomy" id="1291555"/>
    <lineage>
        <taxon>Bacteria</taxon>
        <taxon>Bacillati</taxon>
        <taxon>Actinomycetota</taxon>
        <taxon>Actinomycetes</taxon>
        <taxon>Streptosporangiales</taxon>
        <taxon>Streptosporangiaceae</taxon>
        <taxon>Nonomuraea</taxon>
    </lineage>
</organism>
<dbReference type="Pfam" id="PF13581">
    <property type="entry name" value="HATPase_c_2"/>
    <property type="match status" value="1"/>
</dbReference>
<dbReference type="Gene3D" id="3.30.565.10">
    <property type="entry name" value="Histidine kinase-like ATPase, C-terminal domain"/>
    <property type="match status" value="1"/>
</dbReference>
<dbReference type="InterPro" id="IPR003594">
    <property type="entry name" value="HATPase_dom"/>
</dbReference>
<keyword evidence="1" id="KW-0418">Kinase</keyword>
<comment type="caution">
    <text evidence="4">The sequence shown here is derived from an EMBL/GenBank/DDBJ whole genome shotgun (WGS) entry which is preliminary data.</text>
</comment>
<proteinExistence type="predicted"/>
<keyword evidence="1" id="KW-0808">Transferase</keyword>
<protein>
    <submittedName>
        <fullName evidence="4">ATP-binding protein</fullName>
    </submittedName>
</protein>
<dbReference type="PANTHER" id="PTHR35526:SF3">
    <property type="entry name" value="ANTI-SIGMA-F FACTOR RSBW"/>
    <property type="match status" value="1"/>
</dbReference>
<accession>A0ABW4GVJ4</accession>
<evidence type="ECO:0000313" key="5">
    <source>
        <dbReference type="Proteomes" id="UP001597097"/>
    </source>
</evidence>
<dbReference type="GO" id="GO:0005524">
    <property type="term" value="F:ATP binding"/>
    <property type="evidence" value="ECO:0007669"/>
    <property type="project" value="UniProtKB-KW"/>
</dbReference>
<dbReference type="SUPFAM" id="SSF55874">
    <property type="entry name" value="ATPase domain of HSP90 chaperone/DNA topoisomerase II/histidine kinase"/>
    <property type="match status" value="1"/>
</dbReference>
<dbReference type="EMBL" id="JBHUCM010000067">
    <property type="protein sequence ID" value="MFD1546539.1"/>
    <property type="molecule type" value="Genomic_DNA"/>
</dbReference>
<dbReference type="InterPro" id="IPR050267">
    <property type="entry name" value="Anti-sigma-factor_SerPK"/>
</dbReference>
<keyword evidence="1" id="KW-0723">Serine/threonine-protein kinase</keyword>
<sequence>MQRDLGGFWLPGLAASVPMARMFVKTMLAGVGGDISDALLVLSELVTNAAKHSDSAMPGGWVRVRVKRVDVGLVQIEVIDDGSASCPSPRYPNAHGEDGRGLGIVDDLAAKWGWRQFGGKRLAVWALMNVPSLEEQAKEGDDFTHQAGPEPAESRRTEASAAHHALRLDDHPPVDAPLGRG</sequence>
<evidence type="ECO:0000313" key="4">
    <source>
        <dbReference type="EMBL" id="MFD1546539.1"/>
    </source>
</evidence>
<name>A0ABW4GVJ4_9ACTN</name>
<keyword evidence="5" id="KW-1185">Reference proteome</keyword>
<feature type="region of interest" description="Disordered" evidence="2">
    <location>
        <begin position="136"/>
        <end position="181"/>
    </location>
</feature>
<reference evidence="5" key="1">
    <citation type="journal article" date="2019" name="Int. J. Syst. Evol. Microbiol.">
        <title>The Global Catalogue of Microorganisms (GCM) 10K type strain sequencing project: providing services to taxonomists for standard genome sequencing and annotation.</title>
        <authorList>
            <consortium name="The Broad Institute Genomics Platform"/>
            <consortium name="The Broad Institute Genome Sequencing Center for Infectious Disease"/>
            <person name="Wu L."/>
            <person name="Ma J."/>
        </authorList>
    </citation>
    <scope>NUCLEOTIDE SEQUENCE [LARGE SCALE GENOMIC DNA]</scope>
    <source>
        <strain evidence="5">CGMCC 1.15399</strain>
    </source>
</reference>